<dbReference type="GO" id="GO:0004818">
    <property type="term" value="F:glutamate-tRNA ligase activity"/>
    <property type="evidence" value="ECO:0007669"/>
    <property type="project" value="UniProtKB-UniRule"/>
</dbReference>
<dbReference type="Gene3D" id="1.10.10.350">
    <property type="match status" value="1"/>
</dbReference>
<evidence type="ECO:0000256" key="7">
    <source>
        <dbReference type="HAMAP-Rule" id="MF_00022"/>
    </source>
</evidence>
<evidence type="ECO:0000259" key="9">
    <source>
        <dbReference type="Pfam" id="PF19269"/>
    </source>
</evidence>
<comment type="subunit">
    <text evidence="7">Monomer.</text>
</comment>
<dbReference type="InterPro" id="IPR014729">
    <property type="entry name" value="Rossmann-like_a/b/a_fold"/>
</dbReference>
<dbReference type="InterPro" id="IPR020751">
    <property type="entry name" value="aa-tRNA-synth_I_codon-bd_sub2"/>
</dbReference>
<protein>
    <recommendedName>
        <fullName evidence="7">Glutamate--tRNA ligase</fullName>
        <ecNumber evidence="7">6.1.1.17</ecNumber>
    </recommendedName>
    <alternativeName>
        <fullName evidence="7">Glutamyl-tRNA synthetase</fullName>
        <shortName evidence="7">GluRS</shortName>
    </alternativeName>
</protein>
<feature type="domain" description="Glutamyl/glutaminyl-tRNA synthetase class Ib catalytic" evidence="8">
    <location>
        <begin position="101"/>
        <end position="277"/>
    </location>
</feature>
<dbReference type="PANTHER" id="PTHR43311">
    <property type="entry name" value="GLUTAMATE--TRNA LIGASE"/>
    <property type="match status" value="1"/>
</dbReference>
<comment type="caution">
    <text evidence="10">The sequence shown here is derived from an EMBL/GenBank/DDBJ whole genome shotgun (WGS) entry which is preliminary data.</text>
</comment>
<keyword evidence="7" id="KW-0963">Cytoplasm</keyword>
<dbReference type="GO" id="GO:0005829">
    <property type="term" value="C:cytosol"/>
    <property type="evidence" value="ECO:0007669"/>
    <property type="project" value="TreeGrafter"/>
</dbReference>
<dbReference type="AlphaFoldDB" id="A0A1F6DYT8"/>
<sequence>MKVITRFPPSPTGYFHIGSARTALFNYLFAAHEGGEMRMRFEDTDTARGKKEYEDDILEGMRWLGLLGKKQAAVWKQSERTGVYRGYIKQLIEAGHAYEAEAATDNPDKKVVRFKNPNTTVTFNDLVRGPVSFDTGELKDFIIAKSVDDPLYHLAVVVDDHEMGVTHVIRGEDHISNTQRQILILVALGYGRPAYAHIPLILAPDRSKLSKRHGAVSVNEYRRQGFLPHAFVNYLALLGWNPGTEQEVFTLEELVKVFSLERIHKSGAIFDKEKLLWLNHQHSKRLTDAEYAGLLKDFTDADVSLLPVSLIKERARTFGEATELIKSGEYDFLAEKVGYEPHLLLKGAKTDAATAKKHLKEVETLLIDVSEKVFVSEEIKNVIYPYATEQGRSTVLWPLRVALSGREKSPDPFIIASLIGKEVTLRRIESALSHLSTL</sequence>
<accession>A0A1F6DYT8</accession>
<evidence type="ECO:0000256" key="3">
    <source>
        <dbReference type="ARBA" id="ARBA00022741"/>
    </source>
</evidence>
<proteinExistence type="inferred from homology"/>
<dbReference type="InterPro" id="IPR008925">
    <property type="entry name" value="aa_tRNA-synth_I_cd-bd_sf"/>
</dbReference>
<dbReference type="PANTHER" id="PTHR43311:SF2">
    <property type="entry name" value="GLUTAMATE--TRNA LIGASE, MITOCHONDRIAL-RELATED"/>
    <property type="match status" value="1"/>
</dbReference>
<dbReference type="Pfam" id="PF19269">
    <property type="entry name" value="Anticodon_2"/>
    <property type="match status" value="1"/>
</dbReference>
<dbReference type="NCBIfam" id="TIGR00464">
    <property type="entry name" value="gltX_bact"/>
    <property type="match status" value="1"/>
</dbReference>
<organism evidence="10 11">
    <name type="scientific">Candidatus Kaiserbacteria bacterium RIFCSPHIGHO2_02_FULL_55_20</name>
    <dbReference type="NCBI Taxonomy" id="1798497"/>
    <lineage>
        <taxon>Bacteria</taxon>
        <taxon>Candidatus Kaiseribacteriota</taxon>
    </lineage>
</organism>
<dbReference type="SUPFAM" id="SSF48163">
    <property type="entry name" value="An anticodon-binding domain of class I aminoacyl-tRNA synthetases"/>
    <property type="match status" value="1"/>
</dbReference>
<keyword evidence="4 7" id="KW-0067">ATP-binding</keyword>
<feature type="domain" description="Aminoacyl-tRNA synthetase class I anticodon-binding" evidence="9">
    <location>
        <begin position="298"/>
        <end position="432"/>
    </location>
</feature>
<evidence type="ECO:0000313" key="11">
    <source>
        <dbReference type="Proteomes" id="UP000177652"/>
    </source>
</evidence>
<evidence type="ECO:0000256" key="1">
    <source>
        <dbReference type="ARBA" id="ARBA00007894"/>
    </source>
</evidence>
<comment type="caution">
    <text evidence="7">Lacks conserved residue(s) required for the propagation of feature annotation.</text>
</comment>
<keyword evidence="5 7" id="KW-0648">Protein biosynthesis</keyword>
<dbReference type="Proteomes" id="UP000177652">
    <property type="component" value="Unassembled WGS sequence"/>
</dbReference>
<dbReference type="GO" id="GO:0000049">
    <property type="term" value="F:tRNA binding"/>
    <property type="evidence" value="ECO:0007669"/>
    <property type="project" value="InterPro"/>
</dbReference>
<dbReference type="GO" id="GO:0006424">
    <property type="term" value="P:glutamyl-tRNA aminoacylation"/>
    <property type="evidence" value="ECO:0007669"/>
    <property type="project" value="UniProtKB-UniRule"/>
</dbReference>
<dbReference type="GO" id="GO:0005524">
    <property type="term" value="F:ATP binding"/>
    <property type="evidence" value="ECO:0007669"/>
    <property type="project" value="UniProtKB-UniRule"/>
</dbReference>
<evidence type="ECO:0000259" key="8">
    <source>
        <dbReference type="Pfam" id="PF00749"/>
    </source>
</evidence>
<dbReference type="Gene3D" id="3.40.50.620">
    <property type="entry name" value="HUPs"/>
    <property type="match status" value="2"/>
</dbReference>
<evidence type="ECO:0000256" key="5">
    <source>
        <dbReference type="ARBA" id="ARBA00022917"/>
    </source>
</evidence>
<comment type="catalytic activity">
    <reaction evidence="7">
        <text>tRNA(Glu) + L-glutamate + ATP = L-glutamyl-tRNA(Glu) + AMP + diphosphate</text>
        <dbReference type="Rhea" id="RHEA:23540"/>
        <dbReference type="Rhea" id="RHEA-COMP:9663"/>
        <dbReference type="Rhea" id="RHEA-COMP:9680"/>
        <dbReference type="ChEBI" id="CHEBI:29985"/>
        <dbReference type="ChEBI" id="CHEBI:30616"/>
        <dbReference type="ChEBI" id="CHEBI:33019"/>
        <dbReference type="ChEBI" id="CHEBI:78442"/>
        <dbReference type="ChEBI" id="CHEBI:78520"/>
        <dbReference type="ChEBI" id="CHEBI:456215"/>
        <dbReference type="EC" id="6.1.1.17"/>
    </reaction>
</comment>
<dbReference type="GO" id="GO:0008270">
    <property type="term" value="F:zinc ion binding"/>
    <property type="evidence" value="ECO:0007669"/>
    <property type="project" value="InterPro"/>
</dbReference>
<keyword evidence="3 7" id="KW-0547">Nucleotide-binding</keyword>
<dbReference type="InterPro" id="IPR004527">
    <property type="entry name" value="Glu-tRNA-ligase_bac/mito"/>
</dbReference>
<feature type="short sequence motif" description="'HIGH' region" evidence="7">
    <location>
        <begin position="9"/>
        <end position="19"/>
    </location>
</feature>
<evidence type="ECO:0000313" key="10">
    <source>
        <dbReference type="EMBL" id="OGG66172.1"/>
    </source>
</evidence>
<dbReference type="InterPro" id="IPR020058">
    <property type="entry name" value="Glu/Gln-tRNA-synth_Ib_cat-dom"/>
</dbReference>
<dbReference type="EMBL" id="MFLK01000018">
    <property type="protein sequence ID" value="OGG66172.1"/>
    <property type="molecule type" value="Genomic_DNA"/>
</dbReference>
<dbReference type="EC" id="6.1.1.17" evidence="7"/>
<feature type="binding site" evidence="7">
    <location>
        <position position="211"/>
    </location>
    <ligand>
        <name>ATP</name>
        <dbReference type="ChEBI" id="CHEBI:30616"/>
    </ligand>
</feature>
<dbReference type="STRING" id="1798497.A3D71_01490"/>
<gene>
    <name evidence="7" type="primary">gltX</name>
    <name evidence="10" type="ORF">A3D71_01490</name>
</gene>
<dbReference type="PRINTS" id="PR00987">
    <property type="entry name" value="TRNASYNTHGLU"/>
</dbReference>
<dbReference type="CDD" id="cd00808">
    <property type="entry name" value="GluRS_core"/>
    <property type="match status" value="1"/>
</dbReference>
<dbReference type="SUPFAM" id="SSF52374">
    <property type="entry name" value="Nucleotidylyl transferase"/>
    <property type="match status" value="1"/>
</dbReference>
<comment type="function">
    <text evidence="7">Catalyzes the attachment of glutamate to tRNA(Glu) in a two-step reaction: glutamate is first activated by ATP to form Glu-AMP and then transferred to the acceptor end of tRNA(Glu).</text>
</comment>
<comment type="subcellular location">
    <subcellularLocation>
        <location evidence="7">Cytoplasm</location>
    </subcellularLocation>
</comment>
<keyword evidence="2 7" id="KW-0436">Ligase</keyword>
<name>A0A1F6DYT8_9BACT</name>
<feature type="short sequence motif" description="'KMSKS' region" evidence="7">
    <location>
        <begin position="208"/>
        <end position="212"/>
    </location>
</feature>
<comment type="similarity">
    <text evidence="1 7">Belongs to the class-I aminoacyl-tRNA synthetase family. Glutamate--tRNA ligase type 1 subfamily.</text>
</comment>
<dbReference type="InterPro" id="IPR000924">
    <property type="entry name" value="Glu/Gln-tRNA-synth"/>
</dbReference>
<dbReference type="InterPro" id="IPR049940">
    <property type="entry name" value="GluQ/Sye"/>
</dbReference>
<dbReference type="InterPro" id="IPR045462">
    <property type="entry name" value="aa-tRNA-synth_I_cd-bd"/>
</dbReference>
<evidence type="ECO:0000256" key="2">
    <source>
        <dbReference type="ARBA" id="ARBA00022598"/>
    </source>
</evidence>
<evidence type="ECO:0000256" key="4">
    <source>
        <dbReference type="ARBA" id="ARBA00022840"/>
    </source>
</evidence>
<reference evidence="10 11" key="1">
    <citation type="journal article" date="2016" name="Nat. Commun.">
        <title>Thousands of microbial genomes shed light on interconnected biogeochemical processes in an aquifer system.</title>
        <authorList>
            <person name="Anantharaman K."/>
            <person name="Brown C.T."/>
            <person name="Hug L.A."/>
            <person name="Sharon I."/>
            <person name="Castelle C.J."/>
            <person name="Probst A.J."/>
            <person name="Thomas B.C."/>
            <person name="Singh A."/>
            <person name="Wilkins M.J."/>
            <person name="Karaoz U."/>
            <person name="Brodie E.L."/>
            <person name="Williams K.H."/>
            <person name="Hubbard S.S."/>
            <person name="Banfield J.F."/>
        </authorList>
    </citation>
    <scope>NUCLEOTIDE SEQUENCE [LARGE SCALE GENOMIC DNA]</scope>
</reference>
<keyword evidence="6 7" id="KW-0030">Aminoacyl-tRNA synthetase</keyword>
<dbReference type="InterPro" id="IPR033910">
    <property type="entry name" value="GluRS_core"/>
</dbReference>
<dbReference type="Pfam" id="PF00749">
    <property type="entry name" value="tRNA-synt_1c"/>
    <property type="match status" value="1"/>
</dbReference>
<evidence type="ECO:0000256" key="6">
    <source>
        <dbReference type="ARBA" id="ARBA00023146"/>
    </source>
</evidence>
<dbReference type="HAMAP" id="MF_00022">
    <property type="entry name" value="Glu_tRNA_synth_type1"/>
    <property type="match status" value="1"/>
</dbReference>